<protein>
    <submittedName>
        <fullName evidence="2">Uncharacterized protein</fullName>
    </submittedName>
</protein>
<reference evidence="2" key="1">
    <citation type="submission" date="2020-11" db="EMBL/GenBank/DDBJ databases">
        <authorList>
            <consortium name="DOE Joint Genome Institute"/>
            <person name="Ahrendt S."/>
            <person name="Riley R."/>
            <person name="Andreopoulos W."/>
            <person name="Labutti K."/>
            <person name="Pangilinan J."/>
            <person name="Ruiz-Duenas F.J."/>
            <person name="Barrasa J.M."/>
            <person name="Sanchez-Garcia M."/>
            <person name="Camarero S."/>
            <person name="Miyauchi S."/>
            <person name="Serrano A."/>
            <person name="Linde D."/>
            <person name="Babiker R."/>
            <person name="Drula E."/>
            <person name="Ayuso-Fernandez I."/>
            <person name="Pacheco R."/>
            <person name="Padilla G."/>
            <person name="Ferreira P."/>
            <person name="Barriuso J."/>
            <person name="Kellner H."/>
            <person name="Castanera R."/>
            <person name="Alfaro M."/>
            <person name="Ramirez L."/>
            <person name="Pisabarro A.G."/>
            <person name="Kuo A."/>
            <person name="Tritt A."/>
            <person name="Lipzen A."/>
            <person name="He G."/>
            <person name="Yan M."/>
            <person name="Ng V."/>
            <person name="Cullen D."/>
            <person name="Martin F."/>
            <person name="Rosso M.-N."/>
            <person name="Henrissat B."/>
            <person name="Hibbett D."/>
            <person name="Martinez A.T."/>
            <person name="Grigoriev I.V."/>
        </authorList>
    </citation>
    <scope>NUCLEOTIDE SEQUENCE</scope>
    <source>
        <strain evidence="2">ATCC 90797</strain>
    </source>
</reference>
<name>A0A9P5ZF52_PLEER</name>
<keyword evidence="3" id="KW-1185">Reference proteome</keyword>
<dbReference type="AlphaFoldDB" id="A0A9P5ZF52"/>
<dbReference type="EMBL" id="MU154815">
    <property type="protein sequence ID" value="KAF9487122.1"/>
    <property type="molecule type" value="Genomic_DNA"/>
</dbReference>
<dbReference type="Pfam" id="PF20414">
    <property type="entry name" value="DUF6698"/>
    <property type="match status" value="1"/>
</dbReference>
<dbReference type="Proteomes" id="UP000807025">
    <property type="component" value="Unassembled WGS sequence"/>
</dbReference>
<evidence type="ECO:0000313" key="3">
    <source>
        <dbReference type="Proteomes" id="UP000807025"/>
    </source>
</evidence>
<gene>
    <name evidence="2" type="ORF">BDN71DRAFT_1437079</name>
</gene>
<sequence length="177" mass="19918">MLKVQKGAQKYLQHMDWPAFLYDASVYDKDDPEAGLFKHQVLIKILQHVLIGPSAAKFNSWVILPHRCNAGIIRISNIDSNLIAYAACQACFILSAQTDWGQTDGRFDGGSFYNQITNYFKTGLEQGDNTVTTLLNWCQIEVFENTGITSADGNCNGDSNDSDSEDKDAKIERQWQW</sequence>
<feature type="region of interest" description="Disordered" evidence="1">
    <location>
        <begin position="153"/>
        <end position="177"/>
    </location>
</feature>
<evidence type="ECO:0000256" key="1">
    <source>
        <dbReference type="SAM" id="MobiDB-lite"/>
    </source>
</evidence>
<evidence type="ECO:0000313" key="2">
    <source>
        <dbReference type="EMBL" id="KAF9487122.1"/>
    </source>
</evidence>
<proteinExistence type="predicted"/>
<dbReference type="InterPro" id="IPR046521">
    <property type="entry name" value="DUF6698"/>
</dbReference>
<accession>A0A9P5ZF52</accession>
<comment type="caution">
    <text evidence="2">The sequence shown here is derived from an EMBL/GenBank/DDBJ whole genome shotgun (WGS) entry which is preliminary data.</text>
</comment>
<feature type="compositionally biased region" description="Basic and acidic residues" evidence="1">
    <location>
        <begin position="167"/>
        <end position="177"/>
    </location>
</feature>
<organism evidence="2 3">
    <name type="scientific">Pleurotus eryngii</name>
    <name type="common">Boletus of the steppes</name>
    <dbReference type="NCBI Taxonomy" id="5323"/>
    <lineage>
        <taxon>Eukaryota</taxon>
        <taxon>Fungi</taxon>
        <taxon>Dikarya</taxon>
        <taxon>Basidiomycota</taxon>
        <taxon>Agaricomycotina</taxon>
        <taxon>Agaricomycetes</taxon>
        <taxon>Agaricomycetidae</taxon>
        <taxon>Agaricales</taxon>
        <taxon>Pleurotineae</taxon>
        <taxon>Pleurotaceae</taxon>
        <taxon>Pleurotus</taxon>
    </lineage>
</organism>
<dbReference type="OrthoDB" id="3051074at2759"/>